<feature type="signal peptide" evidence="2">
    <location>
        <begin position="1"/>
        <end position="24"/>
    </location>
</feature>
<evidence type="ECO:0000256" key="2">
    <source>
        <dbReference type="SAM" id="SignalP"/>
    </source>
</evidence>
<sequence>MGCGAMPRGAAVLWLLAWTPAASAADLLEPAYNPVIRYFPRSDETVVRRPPPPPPLLLPACPPGYGRVPTNGLDDPSYVGSAYGLGKPSRYGFTPPLGTDDPYGRRLRACP</sequence>
<proteinExistence type="predicted"/>
<reference evidence="3" key="1">
    <citation type="journal article" date="2021" name="Front. Microbiol.">
        <title>Comprehensive Comparative Genomics and Phenotyping of Methylobacterium Species.</title>
        <authorList>
            <person name="Alessa O."/>
            <person name="Ogura Y."/>
            <person name="Fujitani Y."/>
            <person name="Takami H."/>
            <person name="Hayashi T."/>
            <person name="Sahin N."/>
            <person name="Tani A."/>
        </authorList>
    </citation>
    <scope>NUCLEOTIDE SEQUENCE</scope>
    <source>
        <strain evidence="3">DSM 17168</strain>
    </source>
</reference>
<feature type="region of interest" description="Disordered" evidence="1">
    <location>
        <begin position="91"/>
        <end position="111"/>
    </location>
</feature>
<keyword evidence="4" id="KW-1185">Reference proteome</keyword>
<protein>
    <submittedName>
        <fullName evidence="3">Uncharacterized protein</fullName>
    </submittedName>
</protein>
<reference evidence="3" key="2">
    <citation type="submission" date="2021-08" db="EMBL/GenBank/DDBJ databases">
        <authorList>
            <person name="Tani A."/>
            <person name="Ola A."/>
            <person name="Ogura Y."/>
            <person name="Katsura K."/>
            <person name="Hayashi T."/>
        </authorList>
    </citation>
    <scope>NUCLEOTIDE SEQUENCE</scope>
    <source>
        <strain evidence="3">DSM 17168</strain>
    </source>
</reference>
<dbReference type="Proteomes" id="UP001055153">
    <property type="component" value="Unassembled WGS sequence"/>
</dbReference>
<name>A0ABQ4SNY3_9HYPH</name>
<evidence type="ECO:0000256" key="1">
    <source>
        <dbReference type="SAM" id="MobiDB-lite"/>
    </source>
</evidence>
<evidence type="ECO:0000313" key="4">
    <source>
        <dbReference type="Proteomes" id="UP001055153"/>
    </source>
</evidence>
<evidence type="ECO:0000313" key="3">
    <source>
        <dbReference type="EMBL" id="GJE03396.1"/>
    </source>
</evidence>
<gene>
    <name evidence="3" type="ORF">GMJLKIPL_5350</name>
</gene>
<keyword evidence="2" id="KW-0732">Signal</keyword>
<comment type="caution">
    <text evidence="3">The sequence shown here is derived from an EMBL/GenBank/DDBJ whole genome shotgun (WGS) entry which is preliminary data.</text>
</comment>
<accession>A0ABQ4SNY3</accession>
<dbReference type="EMBL" id="BPQQ01000075">
    <property type="protein sequence ID" value="GJE03396.1"/>
    <property type="molecule type" value="Genomic_DNA"/>
</dbReference>
<feature type="chain" id="PRO_5047400788" evidence="2">
    <location>
        <begin position="25"/>
        <end position="111"/>
    </location>
</feature>
<organism evidence="3 4">
    <name type="scientific">Methylobacterium isbiliense</name>
    <dbReference type="NCBI Taxonomy" id="315478"/>
    <lineage>
        <taxon>Bacteria</taxon>
        <taxon>Pseudomonadati</taxon>
        <taxon>Pseudomonadota</taxon>
        <taxon>Alphaproteobacteria</taxon>
        <taxon>Hyphomicrobiales</taxon>
        <taxon>Methylobacteriaceae</taxon>
        <taxon>Methylobacterium</taxon>
    </lineage>
</organism>